<accession>A0A829Y819</accession>
<dbReference type="PANTHER" id="PTHR43080">
    <property type="entry name" value="CBS DOMAIN-CONTAINING PROTEIN CBSX3, MITOCHONDRIAL"/>
    <property type="match status" value="1"/>
</dbReference>
<evidence type="ECO:0000313" key="4">
    <source>
        <dbReference type="EMBL" id="GFE79414.1"/>
    </source>
</evidence>
<keyword evidence="1 2" id="KW-0129">CBS domain</keyword>
<organism evidence="4 5">
    <name type="scientific">Steroidobacter agaridevorans</name>
    <dbReference type="NCBI Taxonomy" id="2695856"/>
    <lineage>
        <taxon>Bacteria</taxon>
        <taxon>Pseudomonadati</taxon>
        <taxon>Pseudomonadota</taxon>
        <taxon>Gammaproteobacteria</taxon>
        <taxon>Steroidobacterales</taxon>
        <taxon>Steroidobacteraceae</taxon>
        <taxon>Steroidobacter</taxon>
    </lineage>
</organism>
<gene>
    <name evidence="4" type="ORF">GCM10011487_14140</name>
</gene>
<evidence type="ECO:0000256" key="1">
    <source>
        <dbReference type="ARBA" id="ARBA00023122"/>
    </source>
</evidence>
<dbReference type="EMBL" id="BLJN01000001">
    <property type="protein sequence ID" value="GFE79414.1"/>
    <property type="molecule type" value="Genomic_DNA"/>
</dbReference>
<keyword evidence="5" id="KW-1185">Reference proteome</keyword>
<dbReference type="PROSITE" id="PS51371">
    <property type="entry name" value="CBS"/>
    <property type="match status" value="2"/>
</dbReference>
<evidence type="ECO:0000313" key="5">
    <source>
        <dbReference type="Proteomes" id="UP000445000"/>
    </source>
</evidence>
<dbReference type="AlphaFoldDB" id="A0A829Y819"/>
<dbReference type="InterPro" id="IPR046342">
    <property type="entry name" value="CBS_dom_sf"/>
</dbReference>
<feature type="domain" description="CBS" evidence="3">
    <location>
        <begin position="7"/>
        <end position="70"/>
    </location>
</feature>
<sequence>MNVSEHCCRGVISIADTADIVTAARVMRDQHVGLLAVYRQDDDSHRLTGVLTDRDIVMQVTAADRNPHTVRVQEVMTRQPILAYEHDELRDVLQVMRLAGIRRVPVVDASGAAVGIIALDDAIELITGLLCDISGSIRSERHHEWRAHA</sequence>
<dbReference type="InterPro" id="IPR051257">
    <property type="entry name" value="Diverse_CBS-Domain"/>
</dbReference>
<dbReference type="Pfam" id="PF00571">
    <property type="entry name" value="CBS"/>
    <property type="match status" value="2"/>
</dbReference>
<dbReference type="InterPro" id="IPR000644">
    <property type="entry name" value="CBS_dom"/>
</dbReference>
<dbReference type="RefSeq" id="WP_161811087.1">
    <property type="nucleotide sequence ID" value="NZ_BLJN01000001.1"/>
</dbReference>
<dbReference type="Gene3D" id="3.10.580.10">
    <property type="entry name" value="CBS-domain"/>
    <property type="match status" value="1"/>
</dbReference>
<comment type="caution">
    <text evidence="4">The sequence shown here is derived from an EMBL/GenBank/DDBJ whole genome shotgun (WGS) entry which is preliminary data.</text>
</comment>
<feature type="domain" description="CBS" evidence="3">
    <location>
        <begin position="76"/>
        <end position="133"/>
    </location>
</feature>
<evidence type="ECO:0000259" key="3">
    <source>
        <dbReference type="PROSITE" id="PS51371"/>
    </source>
</evidence>
<dbReference type="SMART" id="SM00116">
    <property type="entry name" value="CBS"/>
    <property type="match status" value="2"/>
</dbReference>
<dbReference type="SUPFAM" id="SSF54631">
    <property type="entry name" value="CBS-domain pair"/>
    <property type="match status" value="1"/>
</dbReference>
<dbReference type="PANTHER" id="PTHR43080:SF2">
    <property type="entry name" value="CBS DOMAIN-CONTAINING PROTEIN"/>
    <property type="match status" value="1"/>
</dbReference>
<proteinExistence type="predicted"/>
<evidence type="ECO:0000256" key="2">
    <source>
        <dbReference type="PROSITE-ProRule" id="PRU00703"/>
    </source>
</evidence>
<protein>
    <submittedName>
        <fullName evidence="4">CBS domain-containing protein</fullName>
    </submittedName>
</protein>
<name>A0A829Y819_9GAMM</name>
<dbReference type="Proteomes" id="UP000445000">
    <property type="component" value="Unassembled WGS sequence"/>
</dbReference>
<reference evidence="5" key="1">
    <citation type="submission" date="2020-01" db="EMBL/GenBank/DDBJ databases">
        <title>'Steroidobacter agaridevorans' sp. nov., agar-degrading bacteria isolated from rhizosphere soils.</title>
        <authorList>
            <person name="Ikenaga M."/>
            <person name="Kataoka M."/>
            <person name="Murouchi A."/>
            <person name="Katsuragi S."/>
            <person name="Sakai M."/>
        </authorList>
    </citation>
    <scope>NUCLEOTIDE SEQUENCE [LARGE SCALE GENOMIC DNA]</scope>
    <source>
        <strain evidence="5">YU21-B</strain>
    </source>
</reference>